<evidence type="ECO:0000259" key="2">
    <source>
        <dbReference type="Pfam" id="PF12937"/>
    </source>
</evidence>
<name>A0AAD8I0Z5_9APIA</name>
<comment type="caution">
    <text evidence="3">The sequence shown here is derived from an EMBL/GenBank/DDBJ whole genome shotgun (WGS) entry which is preliminary data.</text>
</comment>
<dbReference type="EMBL" id="JAUIZM010000007">
    <property type="protein sequence ID" value="KAK1376658.1"/>
    <property type="molecule type" value="Genomic_DNA"/>
</dbReference>
<sequence>MDDHDWQNLPTRLLSVVASRLQFSVDVPSLSAVCKSWNDAASTLKKVPMLLLAEHRMDFYPSRIRSPRIDSYAVLALYFSILYTVPIQCLHYRSVNIGLPGVSGERLNQTGVSLENKPKRTKPGTKSNIPIQNKERSSIVP</sequence>
<dbReference type="AlphaFoldDB" id="A0AAD8I0Z5"/>
<organism evidence="3 4">
    <name type="scientific">Heracleum sosnowskyi</name>
    <dbReference type="NCBI Taxonomy" id="360622"/>
    <lineage>
        <taxon>Eukaryota</taxon>
        <taxon>Viridiplantae</taxon>
        <taxon>Streptophyta</taxon>
        <taxon>Embryophyta</taxon>
        <taxon>Tracheophyta</taxon>
        <taxon>Spermatophyta</taxon>
        <taxon>Magnoliopsida</taxon>
        <taxon>eudicotyledons</taxon>
        <taxon>Gunneridae</taxon>
        <taxon>Pentapetalae</taxon>
        <taxon>asterids</taxon>
        <taxon>campanulids</taxon>
        <taxon>Apiales</taxon>
        <taxon>Apiaceae</taxon>
        <taxon>Apioideae</taxon>
        <taxon>apioid superclade</taxon>
        <taxon>Tordylieae</taxon>
        <taxon>Tordyliinae</taxon>
        <taxon>Heracleum</taxon>
    </lineage>
</organism>
<keyword evidence="4" id="KW-1185">Reference proteome</keyword>
<evidence type="ECO:0000313" key="4">
    <source>
        <dbReference type="Proteomes" id="UP001237642"/>
    </source>
</evidence>
<protein>
    <recommendedName>
        <fullName evidence="2">F-box domain-containing protein</fullName>
    </recommendedName>
</protein>
<dbReference type="Pfam" id="PF12937">
    <property type="entry name" value="F-box-like"/>
    <property type="match status" value="1"/>
</dbReference>
<feature type="domain" description="F-box" evidence="2">
    <location>
        <begin position="6"/>
        <end position="42"/>
    </location>
</feature>
<gene>
    <name evidence="3" type="ORF">POM88_032851</name>
</gene>
<evidence type="ECO:0000256" key="1">
    <source>
        <dbReference type="SAM" id="MobiDB-lite"/>
    </source>
</evidence>
<reference evidence="3" key="2">
    <citation type="submission" date="2023-05" db="EMBL/GenBank/DDBJ databases">
        <authorList>
            <person name="Schelkunov M.I."/>
        </authorList>
    </citation>
    <scope>NUCLEOTIDE SEQUENCE</scope>
    <source>
        <strain evidence="3">Hsosn_3</strain>
        <tissue evidence="3">Leaf</tissue>
    </source>
</reference>
<dbReference type="SUPFAM" id="SSF81383">
    <property type="entry name" value="F-box domain"/>
    <property type="match status" value="1"/>
</dbReference>
<dbReference type="Proteomes" id="UP001237642">
    <property type="component" value="Unassembled WGS sequence"/>
</dbReference>
<accession>A0AAD8I0Z5</accession>
<feature type="region of interest" description="Disordered" evidence="1">
    <location>
        <begin position="111"/>
        <end position="141"/>
    </location>
</feature>
<reference evidence="3" key="1">
    <citation type="submission" date="2023-02" db="EMBL/GenBank/DDBJ databases">
        <title>Genome of toxic invasive species Heracleum sosnowskyi carries increased number of genes despite the absence of recent whole-genome duplications.</title>
        <authorList>
            <person name="Schelkunov M."/>
            <person name="Shtratnikova V."/>
            <person name="Makarenko M."/>
            <person name="Klepikova A."/>
            <person name="Omelchenko D."/>
            <person name="Novikova G."/>
            <person name="Obukhova E."/>
            <person name="Bogdanov V."/>
            <person name="Penin A."/>
            <person name="Logacheva M."/>
        </authorList>
    </citation>
    <scope>NUCLEOTIDE SEQUENCE</scope>
    <source>
        <strain evidence="3">Hsosn_3</strain>
        <tissue evidence="3">Leaf</tissue>
    </source>
</reference>
<dbReference type="CDD" id="cd09917">
    <property type="entry name" value="F-box_SF"/>
    <property type="match status" value="1"/>
</dbReference>
<evidence type="ECO:0000313" key="3">
    <source>
        <dbReference type="EMBL" id="KAK1376658.1"/>
    </source>
</evidence>
<proteinExistence type="predicted"/>
<dbReference type="InterPro" id="IPR036047">
    <property type="entry name" value="F-box-like_dom_sf"/>
</dbReference>
<dbReference type="InterPro" id="IPR001810">
    <property type="entry name" value="F-box_dom"/>
</dbReference>
<dbReference type="Gene3D" id="1.20.1280.50">
    <property type="match status" value="1"/>
</dbReference>